<dbReference type="EMBL" id="CAJPIZ010009246">
    <property type="protein sequence ID" value="CAG2111720.1"/>
    <property type="molecule type" value="Genomic_DNA"/>
</dbReference>
<keyword evidence="1" id="KW-0175">Coiled coil</keyword>
<reference evidence="3" key="1">
    <citation type="submission" date="2020-11" db="EMBL/GenBank/DDBJ databases">
        <authorList>
            <person name="Tran Van P."/>
        </authorList>
    </citation>
    <scope>NUCLEOTIDE SEQUENCE</scope>
</reference>
<dbReference type="OrthoDB" id="10255522at2759"/>
<organism evidence="3">
    <name type="scientific">Medioppia subpectinata</name>
    <dbReference type="NCBI Taxonomy" id="1979941"/>
    <lineage>
        <taxon>Eukaryota</taxon>
        <taxon>Metazoa</taxon>
        <taxon>Ecdysozoa</taxon>
        <taxon>Arthropoda</taxon>
        <taxon>Chelicerata</taxon>
        <taxon>Arachnida</taxon>
        <taxon>Acari</taxon>
        <taxon>Acariformes</taxon>
        <taxon>Sarcoptiformes</taxon>
        <taxon>Oribatida</taxon>
        <taxon>Brachypylina</taxon>
        <taxon>Oppioidea</taxon>
        <taxon>Oppiidae</taxon>
        <taxon>Medioppia</taxon>
    </lineage>
</organism>
<sequence>MLGEVDINGNASQGGDSLTDKLGRNLKCLRARFNDLIDLMTDLYVQIDELKDRVRTLSDTNETLMADKKALTAEVLSLQSQLKF</sequence>
<feature type="coiled-coil region" evidence="1">
    <location>
        <begin position="47"/>
        <end position="81"/>
    </location>
</feature>
<keyword evidence="4" id="KW-1185">Reference proteome</keyword>
<accession>A0A7R9KZS6</accession>
<evidence type="ECO:0000313" key="4">
    <source>
        <dbReference type="Proteomes" id="UP000759131"/>
    </source>
</evidence>
<proteinExistence type="predicted"/>
<evidence type="ECO:0000313" key="3">
    <source>
        <dbReference type="EMBL" id="CAD7631290.1"/>
    </source>
</evidence>
<protein>
    <submittedName>
        <fullName evidence="3">Uncharacterized protein</fullName>
    </submittedName>
</protein>
<evidence type="ECO:0000256" key="2">
    <source>
        <dbReference type="SAM" id="MobiDB-lite"/>
    </source>
</evidence>
<feature type="region of interest" description="Disordered" evidence="2">
    <location>
        <begin position="1"/>
        <end position="20"/>
    </location>
</feature>
<dbReference type="EMBL" id="OC863821">
    <property type="protein sequence ID" value="CAD7631290.1"/>
    <property type="molecule type" value="Genomic_DNA"/>
</dbReference>
<evidence type="ECO:0000256" key="1">
    <source>
        <dbReference type="SAM" id="Coils"/>
    </source>
</evidence>
<dbReference type="Gene3D" id="1.20.5.340">
    <property type="match status" value="1"/>
</dbReference>
<name>A0A7R9KZS6_9ACAR</name>
<dbReference type="AlphaFoldDB" id="A0A7R9KZS6"/>
<gene>
    <name evidence="3" type="ORF">OSB1V03_LOCUS11699</name>
</gene>
<dbReference type="Proteomes" id="UP000759131">
    <property type="component" value="Unassembled WGS sequence"/>
</dbReference>